<dbReference type="AlphaFoldDB" id="A0A0C9XNQ3"/>
<dbReference type="SUPFAM" id="SSF50044">
    <property type="entry name" value="SH3-domain"/>
    <property type="match status" value="3"/>
</dbReference>
<reference evidence="6" key="2">
    <citation type="submission" date="2015-01" db="EMBL/GenBank/DDBJ databases">
        <title>Evolutionary Origins and Diversification of the Mycorrhizal Mutualists.</title>
        <authorList>
            <consortium name="DOE Joint Genome Institute"/>
            <consortium name="Mycorrhizal Genomics Consortium"/>
            <person name="Kohler A."/>
            <person name="Kuo A."/>
            <person name="Nagy L.G."/>
            <person name="Floudas D."/>
            <person name="Copeland A."/>
            <person name="Barry K.W."/>
            <person name="Cichocki N."/>
            <person name="Veneault-Fourrey C."/>
            <person name="LaButti K."/>
            <person name="Lindquist E.A."/>
            <person name="Lipzen A."/>
            <person name="Lundell T."/>
            <person name="Morin E."/>
            <person name="Murat C."/>
            <person name="Riley R."/>
            <person name="Ohm R."/>
            <person name="Sun H."/>
            <person name="Tunlid A."/>
            <person name="Henrissat B."/>
            <person name="Grigoriev I.V."/>
            <person name="Hibbett D.S."/>
            <person name="Martin F."/>
        </authorList>
    </citation>
    <scope>NUCLEOTIDE SEQUENCE [LARGE SCALE GENOMIC DNA]</scope>
    <source>
        <strain evidence="6">LaAM-08-1</strain>
    </source>
</reference>
<dbReference type="Pfam" id="PF00018">
    <property type="entry name" value="SH3_1"/>
    <property type="match status" value="3"/>
</dbReference>
<feature type="domain" description="SH3" evidence="4">
    <location>
        <begin position="174"/>
        <end position="230"/>
    </location>
</feature>
<feature type="region of interest" description="Disordered" evidence="3">
    <location>
        <begin position="1"/>
        <end position="49"/>
    </location>
</feature>
<name>A0A0C9XNQ3_9AGAR</name>
<sequence length="230" mass="25814">MQLRGSSSGTADGADQHTQYRREEETPIAPETNSSGEPAPAPEERKPTVSQARALFDYVASPDDSPELSFKKGEIFDILDDSAKWWTVLKKMDGSTGIIPSNFVRRCDQKRDPRFQAKALYGYQGQPEDVSLTKGEILDVLDDAENWWEVRKACGSEGQAPSNYLRKLVTPGFRAEALYDYRAAFDDPEEVSFSRFDTFEVLDNSGKWWTVRKADGRTGIAPSNFLQVIT</sequence>
<dbReference type="EMBL" id="KN838688">
    <property type="protein sequence ID" value="KIJ97637.1"/>
    <property type="molecule type" value="Genomic_DNA"/>
</dbReference>
<accession>A0A0C9XNQ3</accession>
<evidence type="ECO:0000256" key="2">
    <source>
        <dbReference type="PROSITE-ProRule" id="PRU00192"/>
    </source>
</evidence>
<feature type="domain" description="SH3" evidence="4">
    <location>
        <begin position="112"/>
        <end position="170"/>
    </location>
</feature>
<evidence type="ECO:0000256" key="3">
    <source>
        <dbReference type="SAM" id="MobiDB-lite"/>
    </source>
</evidence>
<dbReference type="PANTHER" id="PTHR15735:SF21">
    <property type="entry name" value="PROTEIN NERVOUS WRECK"/>
    <property type="match status" value="1"/>
</dbReference>
<proteinExistence type="predicted"/>
<dbReference type="InterPro" id="IPR001452">
    <property type="entry name" value="SH3_domain"/>
</dbReference>
<reference evidence="5 6" key="1">
    <citation type="submission" date="2014-04" db="EMBL/GenBank/DDBJ databases">
        <authorList>
            <consortium name="DOE Joint Genome Institute"/>
            <person name="Kuo A."/>
            <person name="Kohler A."/>
            <person name="Nagy L.G."/>
            <person name="Floudas D."/>
            <person name="Copeland A."/>
            <person name="Barry K.W."/>
            <person name="Cichocki N."/>
            <person name="Veneault-Fourrey C."/>
            <person name="LaButti K."/>
            <person name="Lindquist E.A."/>
            <person name="Lipzen A."/>
            <person name="Lundell T."/>
            <person name="Morin E."/>
            <person name="Murat C."/>
            <person name="Sun H."/>
            <person name="Tunlid A."/>
            <person name="Henrissat B."/>
            <person name="Grigoriev I.V."/>
            <person name="Hibbett D.S."/>
            <person name="Martin F."/>
            <person name="Nordberg H.P."/>
            <person name="Cantor M.N."/>
            <person name="Hua S.X."/>
        </authorList>
    </citation>
    <scope>NUCLEOTIDE SEQUENCE [LARGE SCALE GENOMIC DNA]</scope>
    <source>
        <strain evidence="5 6">LaAM-08-1</strain>
    </source>
</reference>
<protein>
    <submittedName>
        <fullName evidence="5">Unplaced genomic scaffold K443scaffold_153, whole genome shotgun sequence</fullName>
    </submittedName>
</protein>
<dbReference type="OrthoDB" id="5983572at2759"/>
<evidence type="ECO:0000313" key="5">
    <source>
        <dbReference type="EMBL" id="KIJ97637.1"/>
    </source>
</evidence>
<evidence type="ECO:0000313" key="6">
    <source>
        <dbReference type="Proteomes" id="UP000054477"/>
    </source>
</evidence>
<evidence type="ECO:0000256" key="1">
    <source>
        <dbReference type="ARBA" id="ARBA00022443"/>
    </source>
</evidence>
<gene>
    <name evidence="5" type="ORF">K443DRAFT_681396</name>
</gene>
<dbReference type="PRINTS" id="PR00452">
    <property type="entry name" value="SH3DOMAIN"/>
</dbReference>
<dbReference type="HOGENOM" id="CLU_104288_0_0_1"/>
<dbReference type="STRING" id="1095629.A0A0C9XNQ3"/>
<dbReference type="InterPro" id="IPR036028">
    <property type="entry name" value="SH3-like_dom_sf"/>
</dbReference>
<dbReference type="Gene3D" id="2.30.30.40">
    <property type="entry name" value="SH3 Domains"/>
    <property type="match status" value="3"/>
</dbReference>
<dbReference type="PANTHER" id="PTHR15735">
    <property type="entry name" value="FCH AND DOUBLE SH3 DOMAINS PROTEIN"/>
    <property type="match status" value="1"/>
</dbReference>
<feature type="compositionally biased region" description="Basic and acidic residues" evidence="3">
    <location>
        <begin position="14"/>
        <end position="25"/>
    </location>
</feature>
<dbReference type="Proteomes" id="UP000054477">
    <property type="component" value="Unassembled WGS sequence"/>
</dbReference>
<dbReference type="PROSITE" id="PS50002">
    <property type="entry name" value="SH3"/>
    <property type="match status" value="3"/>
</dbReference>
<feature type="domain" description="SH3" evidence="4">
    <location>
        <begin position="47"/>
        <end position="109"/>
    </location>
</feature>
<keyword evidence="1 2" id="KW-0728">SH3 domain</keyword>
<evidence type="ECO:0000259" key="4">
    <source>
        <dbReference type="PROSITE" id="PS50002"/>
    </source>
</evidence>
<feature type="compositionally biased region" description="Polar residues" evidence="3">
    <location>
        <begin position="1"/>
        <end position="10"/>
    </location>
</feature>
<keyword evidence="6" id="KW-1185">Reference proteome</keyword>
<dbReference type="SMART" id="SM00326">
    <property type="entry name" value="SH3"/>
    <property type="match status" value="3"/>
</dbReference>
<organism evidence="5 6">
    <name type="scientific">Laccaria amethystina LaAM-08-1</name>
    <dbReference type="NCBI Taxonomy" id="1095629"/>
    <lineage>
        <taxon>Eukaryota</taxon>
        <taxon>Fungi</taxon>
        <taxon>Dikarya</taxon>
        <taxon>Basidiomycota</taxon>
        <taxon>Agaricomycotina</taxon>
        <taxon>Agaricomycetes</taxon>
        <taxon>Agaricomycetidae</taxon>
        <taxon>Agaricales</taxon>
        <taxon>Agaricineae</taxon>
        <taxon>Hydnangiaceae</taxon>
        <taxon>Laccaria</taxon>
    </lineage>
</organism>